<dbReference type="EMBL" id="KI280934">
    <property type="protein sequence ID" value="ESA16599.1"/>
    <property type="molecule type" value="Genomic_DNA"/>
</dbReference>
<reference evidence="2" key="1">
    <citation type="submission" date="2013-07" db="EMBL/GenBank/DDBJ databases">
        <title>The genome of an arbuscular mycorrhizal fungus provides insights into the evolution of the oldest plant symbiosis.</title>
        <authorList>
            <consortium name="DOE Joint Genome Institute"/>
            <person name="Tisserant E."/>
            <person name="Malbreil M."/>
            <person name="Kuo A."/>
            <person name="Kohler A."/>
            <person name="Symeonidi A."/>
            <person name="Balestrini R."/>
            <person name="Charron P."/>
            <person name="Duensing N."/>
            <person name="Frei-dit-Frey N."/>
            <person name="Gianinazzi-Pearson V."/>
            <person name="Gilbert B."/>
            <person name="Handa Y."/>
            <person name="Hijri M."/>
            <person name="Kaul R."/>
            <person name="Kawaguchi M."/>
            <person name="Krajinski F."/>
            <person name="Lammers P."/>
            <person name="Lapierre D."/>
            <person name="Masclaux F.G."/>
            <person name="Murat C."/>
            <person name="Morin E."/>
            <person name="Ndikumana S."/>
            <person name="Pagni M."/>
            <person name="Petitpierre D."/>
            <person name="Requena N."/>
            <person name="Rosikiewicz P."/>
            <person name="Riley R."/>
            <person name="Saito K."/>
            <person name="San Clemente H."/>
            <person name="Shapiro H."/>
            <person name="van Tuinen D."/>
            <person name="Becard G."/>
            <person name="Bonfante P."/>
            <person name="Paszkowski U."/>
            <person name="Shachar-Hill Y."/>
            <person name="Young J.P."/>
            <person name="Sanders I.R."/>
            <person name="Henrissat B."/>
            <person name="Rensing S.A."/>
            <person name="Grigoriev I.V."/>
            <person name="Corradi N."/>
            <person name="Roux C."/>
            <person name="Martin F."/>
        </authorList>
    </citation>
    <scope>NUCLEOTIDE SEQUENCE</scope>
    <source>
        <strain evidence="2">DAOM 197198</strain>
    </source>
</reference>
<keyword evidence="1" id="KW-0175">Coiled coil</keyword>
<gene>
    <name evidence="2" type="ORF">GLOINDRAFT_345479</name>
</gene>
<evidence type="ECO:0000313" key="2">
    <source>
        <dbReference type="EMBL" id="ESA16599.1"/>
    </source>
</evidence>
<protein>
    <submittedName>
        <fullName evidence="2">Uncharacterized protein</fullName>
    </submittedName>
</protein>
<feature type="coiled-coil region" evidence="1">
    <location>
        <begin position="29"/>
        <end position="56"/>
    </location>
</feature>
<accession>U9U876</accession>
<name>U9U876_RHIID</name>
<dbReference type="HOGENOM" id="CLU_2886902_0_0_1"/>
<organism evidence="2">
    <name type="scientific">Rhizophagus irregularis (strain DAOM 181602 / DAOM 197198 / MUCL 43194)</name>
    <name type="common">Arbuscular mycorrhizal fungus</name>
    <name type="synonym">Glomus intraradices</name>
    <dbReference type="NCBI Taxonomy" id="747089"/>
    <lineage>
        <taxon>Eukaryota</taxon>
        <taxon>Fungi</taxon>
        <taxon>Fungi incertae sedis</taxon>
        <taxon>Mucoromycota</taxon>
        <taxon>Glomeromycotina</taxon>
        <taxon>Glomeromycetes</taxon>
        <taxon>Glomerales</taxon>
        <taxon>Glomeraceae</taxon>
        <taxon>Rhizophagus</taxon>
    </lineage>
</organism>
<proteinExistence type="predicted"/>
<dbReference type="AlphaFoldDB" id="U9U876"/>
<sequence>MYNAFICLDVRLERRKDGSRTQVLSDCMISILSIKVNALEKKIKDYSSRLKTLEDDDIAANYV</sequence>
<evidence type="ECO:0000256" key="1">
    <source>
        <dbReference type="SAM" id="Coils"/>
    </source>
</evidence>